<evidence type="ECO:0000313" key="1">
    <source>
        <dbReference type="EMBL" id="CRY98883.1"/>
    </source>
</evidence>
<dbReference type="AlphaFoldDB" id="A0A0H5QT82"/>
<reference evidence="1 2" key="1">
    <citation type="submission" date="2014-11" db="EMBL/GenBank/DDBJ databases">
        <authorList>
            <person name="Diene M.Seydina."/>
        </authorList>
    </citation>
    <scope>NUCLEOTIDE SEQUENCE [LARGE SCALE GENOMIC DNA]</scope>
    <source>
        <strain evidence="1 2">Neisseria meningitidis CHUV</strain>
    </source>
</reference>
<organism evidence="1 2">
    <name type="scientific">Neisseria meningitidis serogroup B</name>
    <dbReference type="NCBI Taxonomy" id="491"/>
    <lineage>
        <taxon>Bacteria</taxon>
        <taxon>Pseudomonadati</taxon>
        <taxon>Pseudomonadota</taxon>
        <taxon>Betaproteobacteria</taxon>
        <taxon>Neisseriales</taxon>
        <taxon>Neisseriaceae</taxon>
        <taxon>Neisseria</taxon>
    </lineage>
</organism>
<evidence type="ECO:0008006" key="3">
    <source>
        <dbReference type="Google" id="ProtNLM"/>
    </source>
</evidence>
<dbReference type="EMBL" id="CVTF01000028">
    <property type="protein sequence ID" value="CRY98883.1"/>
    <property type="molecule type" value="Genomic_DNA"/>
</dbReference>
<accession>A0A0H5QT82</accession>
<protein>
    <recommendedName>
        <fullName evidence="3">Citrate (Si)-synthase</fullName>
    </recommendedName>
</protein>
<name>A0A0H5QT82_NEIMI</name>
<evidence type="ECO:0000313" key="2">
    <source>
        <dbReference type="Proteomes" id="UP000182715"/>
    </source>
</evidence>
<sequence length="91" mass="9962">MISACPGFIHSRLGRSVMPSEPAGRLFQKTPYRCNFMRLYGVGFALQTAYASRSSLVFQSVHDYSGLNLNQYGVASPCRTICTVCGFVALS</sequence>
<proteinExistence type="predicted"/>
<dbReference type="Proteomes" id="UP000182715">
    <property type="component" value="Unassembled WGS sequence"/>
</dbReference>